<protein>
    <submittedName>
        <fullName evidence="2">Uncharacterized protein DUF4340</fullName>
    </submittedName>
</protein>
<dbReference type="AlphaFoldDB" id="A0A4R3Y203"/>
<dbReference type="Proteomes" id="UP000295367">
    <property type="component" value="Unassembled WGS sequence"/>
</dbReference>
<name>A0A4R3Y203_9PROT</name>
<dbReference type="EMBL" id="SMCO01000011">
    <property type="protein sequence ID" value="TCV84728.1"/>
    <property type="molecule type" value="Genomic_DNA"/>
</dbReference>
<feature type="domain" description="DUF4340" evidence="1">
    <location>
        <begin position="66"/>
        <end position="204"/>
    </location>
</feature>
<proteinExistence type="predicted"/>
<evidence type="ECO:0000313" key="2">
    <source>
        <dbReference type="EMBL" id="TCV84728.1"/>
    </source>
</evidence>
<keyword evidence="3" id="KW-1185">Reference proteome</keyword>
<dbReference type="RefSeq" id="WP_124946194.1">
    <property type="nucleotide sequence ID" value="NZ_BHVT01000027.1"/>
</dbReference>
<evidence type="ECO:0000313" key="3">
    <source>
        <dbReference type="Proteomes" id="UP000295367"/>
    </source>
</evidence>
<reference evidence="2 3" key="1">
    <citation type="submission" date="2019-03" db="EMBL/GenBank/DDBJ databases">
        <title>Genomic Encyclopedia of Type Strains, Phase IV (KMG-IV): sequencing the most valuable type-strain genomes for metagenomic binning, comparative biology and taxonomic classification.</title>
        <authorList>
            <person name="Goeker M."/>
        </authorList>
    </citation>
    <scope>NUCLEOTIDE SEQUENCE [LARGE SCALE GENOMIC DNA]</scope>
    <source>
        <strain evidence="2 3">DSM 100309</strain>
    </source>
</reference>
<comment type="caution">
    <text evidence="2">The sequence shown here is derived from an EMBL/GenBank/DDBJ whole genome shotgun (WGS) entry which is preliminary data.</text>
</comment>
<sequence>MKFRSAQNLILLALVLGLSLFIYLKPKQSGQALLPISDLSSTAIQQIKIEKKGQPTLEFKKRGNTWFVATPFQARGDNNKIEQILSILSARSNQQIVATQLDRFELDQPLLTLTLNQEVFKFGTINPLTRQQYVLSGNKVFLIPTNYFATAFSQPADFISKKLLAEDETPTSFRFAQFKLDRQNGQWIMTPPNPNMDQDQFNRFADDWRMASALHSQPYDKSKPISEYTLHFQNGKSVKFQVLQQQHEFILLRTDENIQFHFSQDTAKRLLTP</sequence>
<evidence type="ECO:0000259" key="1">
    <source>
        <dbReference type="Pfam" id="PF14238"/>
    </source>
</evidence>
<organism evidence="2 3">
    <name type="scientific">Sulfurirhabdus autotrophica</name>
    <dbReference type="NCBI Taxonomy" id="1706046"/>
    <lineage>
        <taxon>Bacteria</taxon>
        <taxon>Pseudomonadati</taxon>
        <taxon>Pseudomonadota</taxon>
        <taxon>Betaproteobacteria</taxon>
        <taxon>Nitrosomonadales</taxon>
        <taxon>Sulfuricellaceae</taxon>
        <taxon>Sulfurirhabdus</taxon>
    </lineage>
</organism>
<dbReference type="InterPro" id="IPR025641">
    <property type="entry name" value="DUF4340"/>
</dbReference>
<dbReference type="Pfam" id="PF14238">
    <property type="entry name" value="DUF4340"/>
    <property type="match status" value="1"/>
</dbReference>
<dbReference type="OrthoDB" id="8534137at2"/>
<gene>
    <name evidence="2" type="ORF">EDC63_11174</name>
</gene>
<accession>A0A4R3Y203</accession>